<protein>
    <recommendedName>
        <fullName evidence="2">Reverse transcriptase domain-containing protein</fullName>
    </recommendedName>
</protein>
<dbReference type="Pfam" id="PF00078">
    <property type="entry name" value="RVT_1"/>
    <property type="match status" value="1"/>
</dbReference>
<organism evidence="3 4">
    <name type="scientific">Holothuria leucospilota</name>
    <name type="common">Black long sea cucumber</name>
    <name type="synonym">Mertensiothuria leucospilota</name>
    <dbReference type="NCBI Taxonomy" id="206669"/>
    <lineage>
        <taxon>Eukaryota</taxon>
        <taxon>Metazoa</taxon>
        <taxon>Echinodermata</taxon>
        <taxon>Eleutherozoa</taxon>
        <taxon>Echinozoa</taxon>
        <taxon>Holothuroidea</taxon>
        <taxon>Aspidochirotacea</taxon>
        <taxon>Aspidochirotida</taxon>
        <taxon>Holothuriidae</taxon>
        <taxon>Holothuria</taxon>
    </lineage>
</organism>
<dbReference type="InterPro" id="IPR005135">
    <property type="entry name" value="Endo/exonuclease/phosphatase"/>
</dbReference>
<evidence type="ECO:0000256" key="1">
    <source>
        <dbReference type="SAM" id="SignalP"/>
    </source>
</evidence>
<dbReference type="Gene3D" id="3.60.10.10">
    <property type="entry name" value="Endonuclease/exonuclease/phosphatase"/>
    <property type="match status" value="1"/>
</dbReference>
<dbReference type="PANTHER" id="PTHR31635">
    <property type="entry name" value="REVERSE TRANSCRIPTASE DOMAIN-CONTAINING PROTEIN-RELATED"/>
    <property type="match status" value="1"/>
</dbReference>
<dbReference type="InterPro" id="IPR036691">
    <property type="entry name" value="Endo/exonu/phosph_ase_sf"/>
</dbReference>
<dbReference type="GO" id="GO:0003824">
    <property type="term" value="F:catalytic activity"/>
    <property type="evidence" value="ECO:0007669"/>
    <property type="project" value="InterPro"/>
</dbReference>
<keyword evidence="4" id="KW-1185">Reference proteome</keyword>
<dbReference type="EMBL" id="JAIZAY010000004">
    <property type="protein sequence ID" value="KAJ8043497.1"/>
    <property type="molecule type" value="Genomic_DNA"/>
</dbReference>
<dbReference type="OrthoDB" id="416119at2759"/>
<accession>A0A9Q1HBT9</accession>
<keyword evidence="1" id="KW-0732">Signal</keyword>
<dbReference type="InterPro" id="IPR043502">
    <property type="entry name" value="DNA/RNA_pol_sf"/>
</dbReference>
<dbReference type="Pfam" id="PF03372">
    <property type="entry name" value="Exo_endo_phos"/>
    <property type="match status" value="1"/>
</dbReference>
<name>A0A9Q1HBT9_HOLLE</name>
<reference evidence="3" key="1">
    <citation type="submission" date="2021-10" db="EMBL/GenBank/DDBJ databases">
        <title>Tropical sea cucumber genome reveals ecological adaptation and Cuvierian tubules defense mechanism.</title>
        <authorList>
            <person name="Chen T."/>
        </authorList>
    </citation>
    <scope>NUCLEOTIDE SEQUENCE</scope>
    <source>
        <strain evidence="3">Nanhai2018</strain>
        <tissue evidence="3">Muscle</tissue>
    </source>
</reference>
<evidence type="ECO:0000313" key="4">
    <source>
        <dbReference type="Proteomes" id="UP001152320"/>
    </source>
</evidence>
<dbReference type="SUPFAM" id="SSF56672">
    <property type="entry name" value="DNA/RNA polymerases"/>
    <property type="match status" value="1"/>
</dbReference>
<dbReference type="CDD" id="cd01650">
    <property type="entry name" value="RT_nLTR_like"/>
    <property type="match status" value="1"/>
</dbReference>
<comment type="caution">
    <text evidence="3">The sequence shown here is derived from an EMBL/GenBank/DDBJ whole genome shotgun (WGS) entry which is preliminary data.</text>
</comment>
<gene>
    <name evidence="3" type="ORF">HOLleu_10605</name>
</gene>
<evidence type="ECO:0000313" key="3">
    <source>
        <dbReference type="EMBL" id="KAJ8043497.1"/>
    </source>
</evidence>
<evidence type="ECO:0000259" key="2">
    <source>
        <dbReference type="PROSITE" id="PS50878"/>
    </source>
</evidence>
<sequence>MGLLFVLHRLNFANLLFTSQASFIMFLNKIYNSTDVRCDRLGRCISVLCTVENFSFRICNVHAPNAAKERKEFLSELDLYIHGNHPVVLVGDFNCVLDRFDRLNAPPTCSNSIGRKELQGVISTYSLIDCYRLLHPNTPGYTWTRTNHSQSTRLDRIYLPKDFDVISADTSPFPFSDHNPVWVHFELPSPSPKGRGYWKYNVSLSKDECFCKDLINYYALWKSLKPGFQSVSDWWECIKIRIRELAIQHGKRIAKEKRERVQELLHVCSSSSPEVVEQLINNEVEGAYVRSRAKYLDEGEKMSAFFFRQEKRRADQKVIHGVKNAAGATVSTSKEILGVFESFYSHLYSKERGIDCHIQDKFINSLNKAVSENDKERLDAPITLGEIRNALALTAANKAPGCDGIPYEFYMKFFDLISNDFLEVINDIFERGRLTESQSIGVITLLRKKGDELDPGNWRPISLLNTDYKLISKVLQLRLSKVMPSIVNEYQTCAIPGRTIHNNMFLIRDMIDFSSVKNSSCAFLSIDQEKAFDKVDLAFLTKTLRKFNFGENFLHWIAILYNNIQSRVLVNGFLSNSVPISRGVRQGCPLSPLLYVLFIEPLARYIHLQSTIQGFILPGEHGKRVKFLQYADDATCVASSITDISQFLAIFDLFQKATGASINVGKTKGLKLGRMKNEKVPGDICFSCSSIKITGILFGTPDVIQSNWTNKLNRAIKILNGWKNRHLSLIGKVLVVNTVIYPLFYYIAPVYRMPDSVIKDLSKAVFSFIWGEGKPDLVSRRVISLPKESGGLVLDNLRTKVDALFVKPLFSLLDGNYPTCLSLARYFLAKSLRFPFSCIWSNSRPNSGLCSPSLLFASDILKRLFSLSETFHLDCKKTKDIVKLLLQNVNVDVTIVKKHPTFPWDKIWKLTFSEILDNKLKDFQWRLAHGILYTGQRIRNWGMGDGLCPRATCTEIETAKHILWDCPKNYKLFRGVYYHGSNDYTFWSFEVIAIGSSYRVNDPL</sequence>
<feature type="domain" description="Reverse transcriptase" evidence="2">
    <location>
        <begin position="427"/>
        <end position="698"/>
    </location>
</feature>
<proteinExistence type="predicted"/>
<dbReference type="Proteomes" id="UP001152320">
    <property type="component" value="Chromosome 4"/>
</dbReference>
<dbReference type="PANTHER" id="PTHR31635:SF196">
    <property type="entry name" value="REVERSE TRANSCRIPTASE DOMAIN-CONTAINING PROTEIN-RELATED"/>
    <property type="match status" value="1"/>
</dbReference>
<dbReference type="PROSITE" id="PS50878">
    <property type="entry name" value="RT_POL"/>
    <property type="match status" value="1"/>
</dbReference>
<feature type="chain" id="PRO_5040437111" description="Reverse transcriptase domain-containing protein" evidence="1">
    <location>
        <begin position="22"/>
        <end position="1004"/>
    </location>
</feature>
<dbReference type="CDD" id="cd09076">
    <property type="entry name" value="L1-EN"/>
    <property type="match status" value="1"/>
</dbReference>
<dbReference type="InterPro" id="IPR000477">
    <property type="entry name" value="RT_dom"/>
</dbReference>
<dbReference type="SUPFAM" id="SSF56219">
    <property type="entry name" value="DNase I-like"/>
    <property type="match status" value="1"/>
</dbReference>
<feature type="signal peptide" evidence="1">
    <location>
        <begin position="1"/>
        <end position="21"/>
    </location>
</feature>
<dbReference type="AlphaFoldDB" id="A0A9Q1HBT9"/>